<keyword evidence="3" id="KW-1185">Reference proteome</keyword>
<protein>
    <submittedName>
        <fullName evidence="2">Uncharacterized protein</fullName>
    </submittedName>
</protein>
<feature type="signal peptide" evidence="1">
    <location>
        <begin position="1"/>
        <end position="23"/>
    </location>
</feature>
<sequence length="164" mass="16753">MPEAHSSAPAVCFLLSLPAVASPVQPGPSLSTSLCQLMRFGLDAPLGPKIFTCLAVSGDSPRSTVVGSSIDVSLQIGKDSERGCLPVGPLLPPADAAAVAKCPYFGFDAGAMAQAWMEVVKKGASGGFLKFFPHLACDGDIAVISLPSEVISQGFVLMLSTVAC</sequence>
<dbReference type="AlphaFoldDB" id="A0AAD3XSR8"/>
<reference evidence="2" key="1">
    <citation type="submission" date="2023-05" db="EMBL/GenBank/DDBJ databases">
        <title>Nepenthes gracilis genome sequencing.</title>
        <authorList>
            <person name="Fukushima K."/>
        </authorList>
    </citation>
    <scope>NUCLEOTIDE SEQUENCE</scope>
    <source>
        <strain evidence="2">SING2019-196</strain>
    </source>
</reference>
<keyword evidence="1" id="KW-0732">Signal</keyword>
<dbReference type="Proteomes" id="UP001279734">
    <property type="component" value="Unassembled WGS sequence"/>
</dbReference>
<evidence type="ECO:0000313" key="3">
    <source>
        <dbReference type="Proteomes" id="UP001279734"/>
    </source>
</evidence>
<accession>A0AAD3XSR8</accession>
<organism evidence="2 3">
    <name type="scientific">Nepenthes gracilis</name>
    <name type="common">Slender pitcher plant</name>
    <dbReference type="NCBI Taxonomy" id="150966"/>
    <lineage>
        <taxon>Eukaryota</taxon>
        <taxon>Viridiplantae</taxon>
        <taxon>Streptophyta</taxon>
        <taxon>Embryophyta</taxon>
        <taxon>Tracheophyta</taxon>
        <taxon>Spermatophyta</taxon>
        <taxon>Magnoliopsida</taxon>
        <taxon>eudicotyledons</taxon>
        <taxon>Gunneridae</taxon>
        <taxon>Pentapetalae</taxon>
        <taxon>Caryophyllales</taxon>
        <taxon>Nepenthaceae</taxon>
        <taxon>Nepenthes</taxon>
    </lineage>
</organism>
<proteinExistence type="predicted"/>
<name>A0AAD3XSR8_NEPGR</name>
<comment type="caution">
    <text evidence="2">The sequence shown here is derived from an EMBL/GenBank/DDBJ whole genome shotgun (WGS) entry which is preliminary data.</text>
</comment>
<evidence type="ECO:0000313" key="2">
    <source>
        <dbReference type="EMBL" id="GMH16242.1"/>
    </source>
</evidence>
<feature type="chain" id="PRO_5042133210" evidence="1">
    <location>
        <begin position="24"/>
        <end position="164"/>
    </location>
</feature>
<dbReference type="EMBL" id="BSYO01000016">
    <property type="protein sequence ID" value="GMH16242.1"/>
    <property type="molecule type" value="Genomic_DNA"/>
</dbReference>
<gene>
    <name evidence="2" type="ORF">Nepgr_018083</name>
</gene>
<evidence type="ECO:0000256" key="1">
    <source>
        <dbReference type="SAM" id="SignalP"/>
    </source>
</evidence>